<dbReference type="Pfam" id="PF07228">
    <property type="entry name" value="SpoIIE"/>
    <property type="match status" value="1"/>
</dbReference>
<keyword evidence="1" id="KW-0378">Hydrolase</keyword>
<evidence type="ECO:0000313" key="4">
    <source>
        <dbReference type="Proteomes" id="UP001500368"/>
    </source>
</evidence>
<keyword evidence="4" id="KW-1185">Reference proteome</keyword>
<evidence type="ECO:0000259" key="2">
    <source>
        <dbReference type="PROSITE" id="PS51746"/>
    </source>
</evidence>
<name>A0ABP9G1Q1_9MICC</name>
<dbReference type="EMBL" id="BAABLW010000007">
    <property type="protein sequence ID" value="GAA4925865.1"/>
    <property type="molecule type" value="Genomic_DNA"/>
</dbReference>
<reference evidence="4" key="1">
    <citation type="journal article" date="2019" name="Int. J. Syst. Evol. Microbiol.">
        <title>The Global Catalogue of Microorganisms (GCM) 10K type strain sequencing project: providing services to taxonomists for standard genome sequencing and annotation.</title>
        <authorList>
            <consortium name="The Broad Institute Genomics Platform"/>
            <consortium name="The Broad Institute Genome Sequencing Center for Infectious Disease"/>
            <person name="Wu L."/>
            <person name="Ma J."/>
        </authorList>
    </citation>
    <scope>NUCLEOTIDE SEQUENCE [LARGE SCALE GENOMIC DNA]</scope>
    <source>
        <strain evidence="4">JCM 19129</strain>
    </source>
</reference>
<feature type="domain" description="PPM-type phosphatase" evidence="2">
    <location>
        <begin position="179"/>
        <end position="380"/>
    </location>
</feature>
<protein>
    <recommendedName>
        <fullName evidence="2">PPM-type phosphatase domain-containing protein</fullName>
    </recommendedName>
</protein>
<dbReference type="SMART" id="SM00331">
    <property type="entry name" value="PP2C_SIG"/>
    <property type="match status" value="1"/>
</dbReference>
<dbReference type="SUPFAM" id="SSF55781">
    <property type="entry name" value="GAF domain-like"/>
    <property type="match status" value="1"/>
</dbReference>
<dbReference type="SUPFAM" id="SSF81606">
    <property type="entry name" value="PP2C-like"/>
    <property type="match status" value="1"/>
</dbReference>
<dbReference type="InterPro" id="IPR029016">
    <property type="entry name" value="GAF-like_dom_sf"/>
</dbReference>
<dbReference type="RefSeq" id="WP_345478281.1">
    <property type="nucleotide sequence ID" value="NZ_BAABLW010000007.1"/>
</dbReference>
<evidence type="ECO:0000256" key="1">
    <source>
        <dbReference type="ARBA" id="ARBA00022801"/>
    </source>
</evidence>
<dbReference type="InterPro" id="IPR052016">
    <property type="entry name" value="Bact_Sigma-Reg"/>
</dbReference>
<dbReference type="PANTHER" id="PTHR43156">
    <property type="entry name" value="STAGE II SPORULATION PROTEIN E-RELATED"/>
    <property type="match status" value="1"/>
</dbReference>
<dbReference type="Pfam" id="PF01590">
    <property type="entry name" value="GAF"/>
    <property type="match status" value="1"/>
</dbReference>
<comment type="caution">
    <text evidence="3">The sequence shown here is derived from an EMBL/GenBank/DDBJ whole genome shotgun (WGS) entry which is preliminary data.</text>
</comment>
<dbReference type="Gene3D" id="3.60.40.10">
    <property type="entry name" value="PPM-type phosphatase domain"/>
    <property type="match status" value="1"/>
</dbReference>
<proteinExistence type="predicted"/>
<dbReference type="Gene3D" id="3.30.450.40">
    <property type="match status" value="1"/>
</dbReference>
<organism evidence="3 4">
    <name type="scientific">Nesterenkonia rhizosphaerae</name>
    <dbReference type="NCBI Taxonomy" id="1348272"/>
    <lineage>
        <taxon>Bacteria</taxon>
        <taxon>Bacillati</taxon>
        <taxon>Actinomycetota</taxon>
        <taxon>Actinomycetes</taxon>
        <taxon>Micrococcales</taxon>
        <taxon>Micrococcaceae</taxon>
        <taxon>Nesterenkonia</taxon>
    </lineage>
</organism>
<sequence>MISEQQRQQALDAMEILDTPPDERVDRITRLAQELFDVPMVSVTLLDRDRQWRKSEIGLGGPEAPRDDAFCDVTIRQSGTLVIEDAAQDPIFAKNPFVVGDPNLRFYAGHPLQAPGGEQVGTLCVLDTRPRSMDARRRELLKDLALWVQVELARQQEIDHAALVQRALTPRTVPDITGYTIATGTQPAGDISGDFYDLYRTDDGLRFTLADVMGKGVGAGIIASGVRGALRTQADRELVSALSRVDDLLSEGLTDMNIFVTAFHAELSCQSGELKFVDAGHNLGFIIRSGGELERLDSSSLPMGMGLDADYVAAATVLAPGDMLLCCSDGVLDVLASGDLFTEIAKLLAELSPAEVVQEVLTRAVRMHAPDDATIIIIRRDA</sequence>
<dbReference type="Proteomes" id="UP001500368">
    <property type="component" value="Unassembled WGS sequence"/>
</dbReference>
<dbReference type="InterPro" id="IPR036457">
    <property type="entry name" value="PPM-type-like_dom_sf"/>
</dbReference>
<dbReference type="InterPro" id="IPR003018">
    <property type="entry name" value="GAF"/>
</dbReference>
<dbReference type="PANTHER" id="PTHR43156:SF2">
    <property type="entry name" value="STAGE II SPORULATION PROTEIN E"/>
    <property type="match status" value="1"/>
</dbReference>
<dbReference type="InterPro" id="IPR001932">
    <property type="entry name" value="PPM-type_phosphatase-like_dom"/>
</dbReference>
<dbReference type="PROSITE" id="PS51746">
    <property type="entry name" value="PPM_2"/>
    <property type="match status" value="1"/>
</dbReference>
<accession>A0ABP9G1Q1</accession>
<evidence type="ECO:0000313" key="3">
    <source>
        <dbReference type="EMBL" id="GAA4925865.1"/>
    </source>
</evidence>
<gene>
    <name evidence="3" type="ORF">GCM10025790_24430</name>
</gene>
<dbReference type="SMART" id="SM00065">
    <property type="entry name" value="GAF"/>
    <property type="match status" value="1"/>
</dbReference>